<evidence type="ECO:0000313" key="1">
    <source>
        <dbReference type="EMBL" id="KAJ9590656.1"/>
    </source>
</evidence>
<evidence type="ECO:0000313" key="2">
    <source>
        <dbReference type="Proteomes" id="UP001233999"/>
    </source>
</evidence>
<gene>
    <name evidence="1" type="ORF">L9F63_016327</name>
</gene>
<feature type="non-terminal residue" evidence="1">
    <location>
        <position position="59"/>
    </location>
</feature>
<dbReference type="AlphaFoldDB" id="A0AAD8A2A5"/>
<organism evidence="1 2">
    <name type="scientific">Diploptera punctata</name>
    <name type="common">Pacific beetle cockroach</name>
    <dbReference type="NCBI Taxonomy" id="6984"/>
    <lineage>
        <taxon>Eukaryota</taxon>
        <taxon>Metazoa</taxon>
        <taxon>Ecdysozoa</taxon>
        <taxon>Arthropoda</taxon>
        <taxon>Hexapoda</taxon>
        <taxon>Insecta</taxon>
        <taxon>Pterygota</taxon>
        <taxon>Neoptera</taxon>
        <taxon>Polyneoptera</taxon>
        <taxon>Dictyoptera</taxon>
        <taxon>Blattodea</taxon>
        <taxon>Blaberoidea</taxon>
        <taxon>Blaberidae</taxon>
        <taxon>Diplopterinae</taxon>
        <taxon>Diploptera</taxon>
    </lineage>
</organism>
<protein>
    <submittedName>
        <fullName evidence="1">Uncharacterized protein</fullName>
    </submittedName>
</protein>
<sequence>CLNYVRLALSLVFHRDPPNAVSCHVLMHKVSIQIKDFERHPASHSAVEPQPTVNSFRSY</sequence>
<feature type="non-terminal residue" evidence="1">
    <location>
        <position position="1"/>
    </location>
</feature>
<dbReference type="Proteomes" id="UP001233999">
    <property type="component" value="Unassembled WGS sequence"/>
</dbReference>
<keyword evidence="2" id="KW-1185">Reference proteome</keyword>
<dbReference type="EMBL" id="JASPKZ010004199">
    <property type="protein sequence ID" value="KAJ9590656.1"/>
    <property type="molecule type" value="Genomic_DNA"/>
</dbReference>
<name>A0AAD8A2A5_DIPPU</name>
<reference evidence="1" key="2">
    <citation type="submission" date="2023-05" db="EMBL/GenBank/DDBJ databases">
        <authorList>
            <person name="Fouks B."/>
        </authorList>
    </citation>
    <scope>NUCLEOTIDE SEQUENCE</scope>
    <source>
        <strain evidence="1">Stay&amp;Tobe</strain>
        <tissue evidence="1">Testes</tissue>
    </source>
</reference>
<accession>A0AAD8A2A5</accession>
<proteinExistence type="predicted"/>
<comment type="caution">
    <text evidence="1">The sequence shown here is derived from an EMBL/GenBank/DDBJ whole genome shotgun (WGS) entry which is preliminary data.</text>
</comment>
<reference evidence="1" key="1">
    <citation type="journal article" date="2023" name="IScience">
        <title>Live-bearing cockroach genome reveals convergent evolutionary mechanisms linked to viviparity in insects and beyond.</title>
        <authorList>
            <person name="Fouks B."/>
            <person name="Harrison M.C."/>
            <person name="Mikhailova A.A."/>
            <person name="Marchal E."/>
            <person name="English S."/>
            <person name="Carruthers M."/>
            <person name="Jennings E.C."/>
            <person name="Chiamaka E.L."/>
            <person name="Frigard R.A."/>
            <person name="Pippel M."/>
            <person name="Attardo G.M."/>
            <person name="Benoit J.B."/>
            <person name="Bornberg-Bauer E."/>
            <person name="Tobe S.S."/>
        </authorList>
    </citation>
    <scope>NUCLEOTIDE SEQUENCE</scope>
    <source>
        <strain evidence="1">Stay&amp;Tobe</strain>
    </source>
</reference>